<name>A0AAQ0HCV6_PARVE</name>
<proteinExistence type="predicted"/>
<comment type="caution">
    <text evidence="1">The sequence shown here is derived from an EMBL/GenBank/DDBJ whole genome shotgun (WGS) entry which is preliminary data.</text>
</comment>
<sequence>MNTKNPMPRIVSLLLAALIQIVSAQVVVAEIHFADMVWAIQLGGTERMMVFALSDPGLPPAARAMRAQILHGMGVRARAGTITRHSLRAVPVLTWDSNINGGYGNSEFIYAGLPFAIGKEYQAVSGVLIGGGADGALRMALGGGTGLTLLANADAAWAPEHDMSKLSVGVSACAHHMFSHARWGYGCLDGTWRRIDLGDSRRHGARLGLNHIFFSGVGIHELTVELQHDWHDASIPYRQDVASLSLTSALAGGRALLAGAGIGSGVEQANVMRERLWIGMGIMLAGRPASVTLGAQRNRGGEFLGQALEKHIRSASLSYRVRDDIGLSIYGAKTDSNIAFHDDSQIGLNIDWRFRVR</sequence>
<dbReference type="AlphaFoldDB" id="A0AAQ0HCV6"/>
<keyword evidence="2" id="KW-1185">Reference proteome</keyword>
<accession>A0AAQ0HCV6</accession>
<protein>
    <submittedName>
        <fullName evidence="1">Uncharacterized protein</fullName>
    </submittedName>
</protein>
<dbReference type="EMBL" id="QUMX01000067">
    <property type="protein sequence ID" value="REG28126.1"/>
    <property type="molecule type" value="Genomic_DNA"/>
</dbReference>
<reference evidence="1 2" key="1">
    <citation type="submission" date="2018-08" db="EMBL/GenBank/DDBJ databases">
        <title>Genomic Encyclopedia of Archaeal and Bacterial Type Strains, Phase II (KMG-II): from individual species to whole genera.</title>
        <authorList>
            <person name="Goeker M."/>
        </authorList>
    </citation>
    <scope>NUCLEOTIDE SEQUENCE [LARGE SCALE GENOMIC DNA]</scope>
    <source>
        <strain evidence="1 2">DSM 582</strain>
    </source>
</reference>
<evidence type="ECO:0000313" key="2">
    <source>
        <dbReference type="Proteomes" id="UP000256794"/>
    </source>
</evidence>
<evidence type="ECO:0000313" key="1">
    <source>
        <dbReference type="EMBL" id="REG28126.1"/>
    </source>
</evidence>
<gene>
    <name evidence="1" type="ORF">ATH84_106711</name>
</gene>
<dbReference type="Proteomes" id="UP000256794">
    <property type="component" value="Unassembled WGS sequence"/>
</dbReference>
<dbReference type="RefSeq" id="WP_036760935.1">
    <property type="nucleotide sequence ID" value="NZ_CP035284.1"/>
</dbReference>
<organism evidence="1 2">
    <name type="scientific">Paracoccus versutus</name>
    <name type="common">Thiobacillus versutus</name>
    <dbReference type="NCBI Taxonomy" id="34007"/>
    <lineage>
        <taxon>Bacteria</taxon>
        <taxon>Pseudomonadati</taxon>
        <taxon>Pseudomonadota</taxon>
        <taxon>Alphaproteobacteria</taxon>
        <taxon>Rhodobacterales</taxon>
        <taxon>Paracoccaceae</taxon>
        <taxon>Paracoccus</taxon>
    </lineage>
</organism>